<comment type="catalytic activity">
    <reaction evidence="1">
        <text>a 1,2-diacyl-sn-glycero-3-phosphocholine + H2O = a 1,2-diacyl-sn-glycero-3-phosphate + choline + H(+)</text>
        <dbReference type="Rhea" id="RHEA:14445"/>
        <dbReference type="ChEBI" id="CHEBI:15354"/>
        <dbReference type="ChEBI" id="CHEBI:15377"/>
        <dbReference type="ChEBI" id="CHEBI:15378"/>
        <dbReference type="ChEBI" id="CHEBI:57643"/>
        <dbReference type="ChEBI" id="CHEBI:58608"/>
        <dbReference type="EC" id="3.1.4.4"/>
    </reaction>
</comment>
<evidence type="ECO:0000256" key="5">
    <source>
        <dbReference type="ARBA" id="ARBA00022963"/>
    </source>
</evidence>
<dbReference type="InterPro" id="IPR001736">
    <property type="entry name" value="PLipase_D/transphosphatidylase"/>
</dbReference>
<evidence type="ECO:0000256" key="4">
    <source>
        <dbReference type="ARBA" id="ARBA00022801"/>
    </source>
</evidence>
<dbReference type="PANTHER" id="PTHR43856">
    <property type="entry name" value="CARDIOLIPIN HYDROLASE"/>
    <property type="match status" value="1"/>
</dbReference>
<dbReference type="GO" id="GO:0016891">
    <property type="term" value="F:RNA endonuclease activity producing 5'-phosphomonoesters, hydrolytic mechanism"/>
    <property type="evidence" value="ECO:0007669"/>
    <property type="project" value="TreeGrafter"/>
</dbReference>
<evidence type="ECO:0000256" key="6">
    <source>
        <dbReference type="ARBA" id="ARBA00023098"/>
    </source>
</evidence>
<evidence type="ECO:0000256" key="2">
    <source>
        <dbReference type="ARBA" id="ARBA00008664"/>
    </source>
</evidence>
<protein>
    <recommendedName>
        <fullName evidence="3">phospholipase D</fullName>
        <ecNumber evidence="3">3.1.4.4</ecNumber>
    </recommendedName>
</protein>
<dbReference type="RefSeq" id="WP_107584926.1">
    <property type="nucleotide sequence ID" value="NZ_PZJJ01000013.1"/>
</dbReference>
<dbReference type="CDD" id="cd09129">
    <property type="entry name" value="PLDc_unchar2_1"/>
    <property type="match status" value="1"/>
</dbReference>
<dbReference type="PANTHER" id="PTHR43856:SF1">
    <property type="entry name" value="MITOCHONDRIAL CARDIOLIPIN HYDROLASE"/>
    <property type="match status" value="1"/>
</dbReference>
<comment type="similarity">
    <text evidence="2">Belongs to the phospholipase D family.</text>
</comment>
<dbReference type="GO" id="GO:0004630">
    <property type="term" value="F:phospholipase D activity"/>
    <property type="evidence" value="ECO:0007669"/>
    <property type="project" value="UniProtKB-EC"/>
</dbReference>
<gene>
    <name evidence="8" type="ORF">C6Y45_09150</name>
</gene>
<keyword evidence="5" id="KW-0442">Lipid degradation</keyword>
<keyword evidence="6" id="KW-0443">Lipid metabolism</keyword>
<dbReference type="GO" id="GO:0016042">
    <property type="term" value="P:lipid catabolic process"/>
    <property type="evidence" value="ECO:0007669"/>
    <property type="project" value="UniProtKB-KW"/>
</dbReference>
<dbReference type="EMBL" id="PZJJ01000013">
    <property type="protein sequence ID" value="PTL38794.1"/>
    <property type="molecule type" value="Genomic_DNA"/>
</dbReference>
<dbReference type="Pfam" id="PF13091">
    <property type="entry name" value="PLDc_2"/>
    <property type="match status" value="1"/>
</dbReference>
<dbReference type="CDD" id="cd09130">
    <property type="entry name" value="PLDc_unchar2_2"/>
    <property type="match status" value="1"/>
</dbReference>
<name>A0A2T4U5X1_9BACI</name>
<dbReference type="EC" id="3.1.4.4" evidence="3"/>
<dbReference type="SUPFAM" id="SSF56024">
    <property type="entry name" value="Phospholipase D/nuclease"/>
    <property type="match status" value="2"/>
</dbReference>
<dbReference type="InterPro" id="IPR051406">
    <property type="entry name" value="PLD_domain"/>
</dbReference>
<evidence type="ECO:0000259" key="7">
    <source>
        <dbReference type="PROSITE" id="PS50035"/>
    </source>
</evidence>
<comment type="caution">
    <text evidence="8">The sequence shown here is derived from an EMBL/GenBank/DDBJ whole genome shotgun (WGS) entry which is preliminary data.</text>
</comment>
<proteinExistence type="inferred from homology"/>
<dbReference type="PROSITE" id="PS50035">
    <property type="entry name" value="PLD"/>
    <property type="match status" value="1"/>
</dbReference>
<dbReference type="InterPro" id="IPR025202">
    <property type="entry name" value="PLD-like_dom"/>
</dbReference>
<feature type="domain" description="PLD phosphodiesterase" evidence="7">
    <location>
        <begin position="386"/>
        <end position="416"/>
    </location>
</feature>
<evidence type="ECO:0000313" key="9">
    <source>
        <dbReference type="Proteomes" id="UP000240509"/>
    </source>
</evidence>
<evidence type="ECO:0000313" key="8">
    <source>
        <dbReference type="EMBL" id="PTL38794.1"/>
    </source>
</evidence>
<dbReference type="OrthoDB" id="92272at2"/>
<dbReference type="Proteomes" id="UP000240509">
    <property type="component" value="Unassembled WGS sequence"/>
</dbReference>
<evidence type="ECO:0000256" key="3">
    <source>
        <dbReference type="ARBA" id="ARBA00012027"/>
    </source>
</evidence>
<keyword evidence="9" id="KW-1185">Reference proteome</keyword>
<keyword evidence="4" id="KW-0378">Hydrolase</keyword>
<dbReference type="AlphaFoldDB" id="A0A2T4U5X1"/>
<reference evidence="8 9" key="1">
    <citation type="submission" date="2018-03" db="EMBL/GenBank/DDBJ databases">
        <title>Alkalicoccus saliphilus sp. nov., isolated from a mineral pool.</title>
        <authorList>
            <person name="Zhao B."/>
        </authorList>
    </citation>
    <scope>NUCLEOTIDE SEQUENCE [LARGE SCALE GENOMIC DNA]</scope>
    <source>
        <strain evidence="8 9">6AG</strain>
    </source>
</reference>
<dbReference type="Gene3D" id="3.30.870.10">
    <property type="entry name" value="Endonuclease Chain A"/>
    <property type="match status" value="2"/>
</dbReference>
<organism evidence="8 9">
    <name type="scientific">Alkalicoccus saliphilus</name>
    <dbReference type="NCBI Taxonomy" id="200989"/>
    <lineage>
        <taxon>Bacteria</taxon>
        <taxon>Bacillati</taxon>
        <taxon>Bacillota</taxon>
        <taxon>Bacilli</taxon>
        <taxon>Bacillales</taxon>
        <taxon>Bacillaceae</taxon>
        <taxon>Alkalicoccus</taxon>
    </lineage>
</organism>
<sequence length="485" mass="55554">MKRKAWMTAGILFLAVYLGVIAWHQLKPMPEGTSYAGEIRMMAEEEIEFLRDLTYNTNTTGEEQLDHEIFEEIFSAVEEAEHFLIVDMFMVNEFSDEEKDFPELSRRLSEKIAVQMEKHPELKVAFITDEINTTYSSHPARHLDPLVEKGAEVVYVDLERLRDPNPIYTGFWRIAFQWFGQEGTGWLPNGFGPTAPDVTLRSYLKMANIKANHRKAVITENEGIITSANPHDASGFHSNTAVRVRGEILYDMVESEKAVAAFSGGDLSYFPEEEELDEWIEVEDIEERPLQAQIVTERKIEAAALEVLKRAEEEDTVWIGMFYLSDRDIMEALVKAAARGAEVRLILDPNQNAFGQEKMGLPNIPAAAELLFRGNDNISIRWYDTQEEQYHTKIMYVDRGNTANVIAGSTNFTTRNLNDYNLENNISITAPPETAFIQDVDNYFHKLWDNEGAVYTADYEEYTGELSPMMYGLYVLQKAFRFTTY</sequence>
<accession>A0A2T4U5X1</accession>
<evidence type="ECO:0000256" key="1">
    <source>
        <dbReference type="ARBA" id="ARBA00000798"/>
    </source>
</evidence>
<dbReference type="GO" id="GO:0006793">
    <property type="term" value="P:phosphorus metabolic process"/>
    <property type="evidence" value="ECO:0007669"/>
    <property type="project" value="UniProtKB-ARBA"/>
</dbReference>